<dbReference type="PANTHER" id="PTHR43156">
    <property type="entry name" value="STAGE II SPORULATION PROTEIN E-RELATED"/>
    <property type="match status" value="1"/>
</dbReference>
<sequence length="713" mass="77305">MPPDSPGPVRLEAPPAHALLPLPSPRALFLEHWAGLLLVAGLLSRVLLSLIGLAIGPSAPLDTLRRLATIAVIVGGSVVVWRLSRVLRQRLLWRVRRKLILSYFFIGVVPAALIFLFFLIVSALTLLSFSSYLVKEKLGDLQAQGRVYADMTAVELQQTRTPGEVRDLLTRKASAGARTYPGLSIALLPMNGDTRTGMLTVGAWDHGTPPSSIPEWLLRQGPSVVVVPVSDEAAAAAGARLIVRSVSWIGTAETASRAVVVDLPLDDAASAVLREETGIRLGGLVRMGPSITGPCPVPEGGEMRIDPSPYSLSWVNFLDATNWESGASCKLGFLIQPSLVHLYRRITEAQAIGGGLSFGQMLVIMLLIIGSLFLVIQIVAFVMGVSLARSITGSIHELFEGTRRVQAEDLSHRIRVRTRDQFGALASSFNSMVETIEELLEQKVVKERLQQELQLARDIQTSLLPSETLRCGEFTIAAACRPAREIGGDYCDFFPLDDDRIGLLVADVSGKGASAALYMAELKGLMLALSRTHQSPRALLGEVNRVLSDNLGRTSFVTMTYAVLDVRQRTLTHARAGHTPLIHFRSGDVFPRTRLVAPEGLVLGVRMASIRSRFEGLLKEHTLTLAPGDAVVLFTDGISEAMNEVRDLYGEDRLCLCVEDHAHLEPDALCDEIFESVREFADGAEQHDDMTMIVLKVGNSAAASASHVGEVHG</sequence>
<keyword evidence="2" id="KW-1133">Transmembrane helix</keyword>
<evidence type="ECO:0000256" key="2">
    <source>
        <dbReference type="SAM" id="Phobius"/>
    </source>
</evidence>
<feature type="transmembrane region" description="Helical" evidence="2">
    <location>
        <begin position="104"/>
        <end position="127"/>
    </location>
</feature>
<dbReference type="Pfam" id="PF07228">
    <property type="entry name" value="SpoIIE"/>
    <property type="match status" value="1"/>
</dbReference>
<proteinExistence type="predicted"/>
<feature type="transmembrane region" description="Helical" evidence="2">
    <location>
        <begin position="362"/>
        <end position="388"/>
    </location>
</feature>
<dbReference type="Gene3D" id="3.60.40.10">
    <property type="entry name" value="PPM-type phosphatase domain"/>
    <property type="match status" value="1"/>
</dbReference>
<dbReference type="GO" id="GO:0016791">
    <property type="term" value="F:phosphatase activity"/>
    <property type="evidence" value="ECO:0007669"/>
    <property type="project" value="TreeGrafter"/>
</dbReference>
<dbReference type="Pfam" id="PF00672">
    <property type="entry name" value="HAMP"/>
    <property type="match status" value="1"/>
</dbReference>
<dbReference type="EC" id="3.1.3.3" evidence="5"/>
<feature type="domain" description="PPM-type phosphatase" evidence="4">
    <location>
        <begin position="470"/>
        <end position="697"/>
    </location>
</feature>
<evidence type="ECO:0000259" key="4">
    <source>
        <dbReference type="PROSITE" id="PS51746"/>
    </source>
</evidence>
<dbReference type="AlphaFoldDB" id="A0A143PSK4"/>
<name>A0A143PSK4_LUTPR</name>
<dbReference type="SMART" id="SM00331">
    <property type="entry name" value="PP2C_SIG"/>
    <property type="match status" value="1"/>
</dbReference>
<evidence type="ECO:0000313" key="6">
    <source>
        <dbReference type="Proteomes" id="UP000076079"/>
    </source>
</evidence>
<feature type="transmembrane region" description="Helical" evidence="2">
    <location>
        <begin position="33"/>
        <end position="55"/>
    </location>
</feature>
<dbReference type="InterPro" id="IPR052016">
    <property type="entry name" value="Bact_Sigma-Reg"/>
</dbReference>
<keyword evidence="2" id="KW-0472">Membrane</keyword>
<dbReference type="GO" id="GO:0016020">
    <property type="term" value="C:membrane"/>
    <property type="evidence" value="ECO:0007669"/>
    <property type="project" value="InterPro"/>
</dbReference>
<dbReference type="STRING" id="1855912.LuPra_04061"/>
<dbReference type="InterPro" id="IPR003660">
    <property type="entry name" value="HAMP_dom"/>
</dbReference>
<keyword evidence="6" id="KW-1185">Reference proteome</keyword>
<dbReference type="OrthoDB" id="311592at2"/>
<evidence type="ECO:0000256" key="1">
    <source>
        <dbReference type="ARBA" id="ARBA00022801"/>
    </source>
</evidence>
<dbReference type="InterPro" id="IPR001932">
    <property type="entry name" value="PPM-type_phosphatase-like_dom"/>
</dbReference>
<feature type="transmembrane region" description="Helical" evidence="2">
    <location>
        <begin position="67"/>
        <end position="84"/>
    </location>
</feature>
<dbReference type="PANTHER" id="PTHR43156:SF2">
    <property type="entry name" value="STAGE II SPORULATION PROTEIN E"/>
    <property type="match status" value="1"/>
</dbReference>
<keyword evidence="1 5" id="KW-0378">Hydrolase</keyword>
<dbReference type="InterPro" id="IPR036457">
    <property type="entry name" value="PPM-type-like_dom_sf"/>
</dbReference>
<reference evidence="5 6" key="1">
    <citation type="journal article" date="2016" name="Genome Announc.">
        <title>First Complete Genome Sequence of a Subdivision 6 Acidobacterium Strain.</title>
        <authorList>
            <person name="Huang S."/>
            <person name="Vieira S."/>
            <person name="Bunk B."/>
            <person name="Riedel T."/>
            <person name="Sproer C."/>
            <person name="Overmann J."/>
        </authorList>
    </citation>
    <scope>NUCLEOTIDE SEQUENCE [LARGE SCALE GENOMIC DNA]</scope>
    <source>
        <strain evidence="6">DSM 100886 HEG_-6_39</strain>
    </source>
</reference>
<evidence type="ECO:0000259" key="3">
    <source>
        <dbReference type="PROSITE" id="PS50885"/>
    </source>
</evidence>
<dbReference type="RefSeq" id="WP_110172419.1">
    <property type="nucleotide sequence ID" value="NZ_CP015136.1"/>
</dbReference>
<keyword evidence="2" id="KW-0812">Transmembrane</keyword>
<dbReference type="GO" id="GO:0007165">
    <property type="term" value="P:signal transduction"/>
    <property type="evidence" value="ECO:0007669"/>
    <property type="project" value="InterPro"/>
</dbReference>
<organism evidence="5 6">
    <name type="scientific">Luteitalea pratensis</name>
    <dbReference type="NCBI Taxonomy" id="1855912"/>
    <lineage>
        <taxon>Bacteria</taxon>
        <taxon>Pseudomonadati</taxon>
        <taxon>Acidobacteriota</taxon>
        <taxon>Vicinamibacteria</taxon>
        <taxon>Vicinamibacterales</taxon>
        <taxon>Vicinamibacteraceae</taxon>
        <taxon>Luteitalea</taxon>
    </lineage>
</organism>
<protein>
    <submittedName>
        <fullName evidence="5">Phosphoserine phosphatase RsbU</fullName>
        <ecNumber evidence="5">3.1.3.3</ecNumber>
    </submittedName>
</protein>
<dbReference type="SMART" id="SM00304">
    <property type="entry name" value="HAMP"/>
    <property type="match status" value="1"/>
</dbReference>
<reference evidence="6" key="2">
    <citation type="submission" date="2016-04" db="EMBL/GenBank/DDBJ databases">
        <title>First Complete Genome Sequence of a Subdivision 6 Acidobacterium.</title>
        <authorList>
            <person name="Huang S."/>
            <person name="Vieira S."/>
            <person name="Bunk B."/>
            <person name="Riedel T."/>
            <person name="Sproeer C."/>
            <person name="Overmann J."/>
        </authorList>
    </citation>
    <scope>NUCLEOTIDE SEQUENCE [LARGE SCALE GENOMIC DNA]</scope>
    <source>
        <strain evidence="6">DSM 100886 HEG_-6_39</strain>
    </source>
</reference>
<dbReference type="PROSITE" id="PS51746">
    <property type="entry name" value="PPM_2"/>
    <property type="match status" value="1"/>
</dbReference>
<dbReference type="EMBL" id="CP015136">
    <property type="protein sequence ID" value="AMY10819.1"/>
    <property type="molecule type" value="Genomic_DNA"/>
</dbReference>
<dbReference type="SUPFAM" id="SSF81606">
    <property type="entry name" value="PP2C-like"/>
    <property type="match status" value="1"/>
</dbReference>
<evidence type="ECO:0000313" key="5">
    <source>
        <dbReference type="EMBL" id="AMY10819.1"/>
    </source>
</evidence>
<dbReference type="KEGG" id="abac:LuPra_04061"/>
<dbReference type="SUPFAM" id="SSF158472">
    <property type="entry name" value="HAMP domain-like"/>
    <property type="match status" value="1"/>
</dbReference>
<dbReference type="Proteomes" id="UP000076079">
    <property type="component" value="Chromosome"/>
</dbReference>
<feature type="domain" description="HAMP" evidence="3">
    <location>
        <begin position="389"/>
        <end position="441"/>
    </location>
</feature>
<accession>A0A143PSK4</accession>
<dbReference type="Gene3D" id="6.10.340.10">
    <property type="match status" value="1"/>
</dbReference>
<dbReference type="PROSITE" id="PS50885">
    <property type="entry name" value="HAMP"/>
    <property type="match status" value="1"/>
</dbReference>
<gene>
    <name evidence="5" type="primary">rsbU_4</name>
    <name evidence="5" type="ORF">LuPra_04061</name>
</gene>
<dbReference type="CDD" id="cd06225">
    <property type="entry name" value="HAMP"/>
    <property type="match status" value="1"/>
</dbReference>